<proteinExistence type="inferred from homology"/>
<dbReference type="GO" id="GO:0046695">
    <property type="term" value="C:SLIK (SAGA-like) complex"/>
    <property type="evidence" value="ECO:0007669"/>
    <property type="project" value="InterPro"/>
</dbReference>
<keyword evidence="5" id="KW-0539">Nucleus</keyword>
<reference evidence="8 9" key="1">
    <citation type="submission" date="2017-09" db="EMBL/GenBank/DDBJ databases">
        <title>Genome sequencing of Besnoitia besnoiti strain Bb-Ger1.</title>
        <authorList>
            <person name="Schares G."/>
            <person name="Venepally P."/>
            <person name="Lorenzi H.A."/>
        </authorList>
    </citation>
    <scope>NUCLEOTIDE SEQUENCE [LARGE SCALE GENOMIC DNA]</scope>
    <source>
        <strain evidence="8 9">Bb-Ger1</strain>
    </source>
</reference>
<gene>
    <name evidence="8" type="ORF">BESB_026860</name>
</gene>
<dbReference type="KEGG" id="bbes:BESB_026860"/>
<dbReference type="Gene3D" id="1.25.40.770">
    <property type="entry name" value="TAF6, C-terminal HEAT repeat domain"/>
    <property type="match status" value="1"/>
</dbReference>
<dbReference type="GeneID" id="40307738"/>
<evidence type="ECO:0000256" key="6">
    <source>
        <dbReference type="SAM" id="MobiDB-lite"/>
    </source>
</evidence>
<evidence type="ECO:0000256" key="5">
    <source>
        <dbReference type="ARBA" id="ARBA00023242"/>
    </source>
</evidence>
<dbReference type="InterPro" id="IPR046344">
    <property type="entry name" value="TAF6_C_sf"/>
</dbReference>
<evidence type="ECO:0000259" key="7">
    <source>
        <dbReference type="Pfam" id="PF07571"/>
    </source>
</evidence>
<evidence type="ECO:0000256" key="1">
    <source>
        <dbReference type="ARBA" id="ARBA00004123"/>
    </source>
</evidence>
<dbReference type="GO" id="GO:0005669">
    <property type="term" value="C:transcription factor TFIID complex"/>
    <property type="evidence" value="ECO:0007669"/>
    <property type="project" value="InterPro"/>
</dbReference>
<dbReference type="GO" id="GO:0003713">
    <property type="term" value="F:transcription coactivator activity"/>
    <property type="evidence" value="ECO:0007669"/>
    <property type="project" value="TreeGrafter"/>
</dbReference>
<keyword evidence="3" id="KW-0805">Transcription regulation</keyword>
<protein>
    <recommendedName>
        <fullName evidence="7">TAF6 C-terminal HEAT repeat domain-containing protein</fullName>
    </recommendedName>
</protein>
<comment type="similarity">
    <text evidence="2">Belongs to the TAF6 family.</text>
</comment>
<dbReference type="InterPro" id="IPR011442">
    <property type="entry name" value="TAF6_C"/>
</dbReference>
<dbReference type="Proteomes" id="UP000224006">
    <property type="component" value="Unassembled WGS sequence"/>
</dbReference>
<feature type="compositionally biased region" description="Basic and acidic residues" evidence="6">
    <location>
        <begin position="349"/>
        <end position="360"/>
    </location>
</feature>
<comment type="caution">
    <text evidence="8">The sequence shown here is derived from an EMBL/GenBank/DDBJ whole genome shotgun (WGS) entry which is preliminary data.</text>
</comment>
<feature type="compositionally biased region" description="Basic and acidic residues" evidence="6">
    <location>
        <begin position="317"/>
        <end position="338"/>
    </location>
</feature>
<dbReference type="CDD" id="cd08050">
    <property type="entry name" value="TAF6C"/>
    <property type="match status" value="1"/>
</dbReference>
<evidence type="ECO:0000313" key="8">
    <source>
        <dbReference type="EMBL" id="PFH31712.1"/>
    </source>
</evidence>
<comment type="subcellular location">
    <subcellularLocation>
        <location evidence="1">Nucleus</location>
    </subcellularLocation>
</comment>
<dbReference type="VEuPathDB" id="ToxoDB:BESB_026860"/>
<dbReference type="AlphaFoldDB" id="A0A2A9M8J7"/>
<dbReference type="STRING" id="94643.A0A2A9M8J7"/>
<dbReference type="Pfam" id="PF07571">
    <property type="entry name" value="TAF6_C"/>
    <property type="match status" value="1"/>
</dbReference>
<dbReference type="GO" id="GO:0016251">
    <property type="term" value="F:RNA polymerase II general transcription initiation factor activity"/>
    <property type="evidence" value="ECO:0007669"/>
    <property type="project" value="InterPro"/>
</dbReference>
<dbReference type="RefSeq" id="XP_029215721.1">
    <property type="nucleotide sequence ID" value="XM_029361366.1"/>
</dbReference>
<dbReference type="GO" id="GO:0000124">
    <property type="term" value="C:SAGA complex"/>
    <property type="evidence" value="ECO:0007669"/>
    <property type="project" value="InterPro"/>
</dbReference>
<feature type="compositionally biased region" description="Basic and acidic residues" evidence="6">
    <location>
        <begin position="377"/>
        <end position="389"/>
    </location>
</feature>
<dbReference type="PANTHER" id="PTHR10221:SF9">
    <property type="entry name" value="TRANSCRIPTION INITIATION FACTOR TFIID SUBUNIT 6"/>
    <property type="match status" value="1"/>
</dbReference>
<feature type="compositionally biased region" description="Low complexity" evidence="6">
    <location>
        <begin position="12"/>
        <end position="26"/>
    </location>
</feature>
<feature type="compositionally biased region" description="Basic residues" evidence="6">
    <location>
        <begin position="390"/>
        <end position="406"/>
    </location>
</feature>
<organism evidence="8 9">
    <name type="scientific">Besnoitia besnoiti</name>
    <name type="common">Apicomplexan protozoan</name>
    <dbReference type="NCBI Taxonomy" id="94643"/>
    <lineage>
        <taxon>Eukaryota</taxon>
        <taxon>Sar</taxon>
        <taxon>Alveolata</taxon>
        <taxon>Apicomplexa</taxon>
        <taxon>Conoidasida</taxon>
        <taxon>Coccidia</taxon>
        <taxon>Eucoccidiorida</taxon>
        <taxon>Eimeriorina</taxon>
        <taxon>Sarcocystidae</taxon>
        <taxon>Besnoitia</taxon>
    </lineage>
</organism>
<dbReference type="GO" id="GO:0051123">
    <property type="term" value="P:RNA polymerase II preinitiation complex assembly"/>
    <property type="evidence" value="ECO:0007669"/>
    <property type="project" value="TreeGrafter"/>
</dbReference>
<feature type="compositionally biased region" description="Basic and acidic residues" evidence="6">
    <location>
        <begin position="908"/>
        <end position="922"/>
    </location>
</feature>
<feature type="region of interest" description="Disordered" evidence="6">
    <location>
        <begin position="905"/>
        <end position="935"/>
    </location>
</feature>
<dbReference type="PANTHER" id="PTHR10221">
    <property type="entry name" value="TRANSCRIPTION INITIATION FACTOR TFIID SUBUNIT 6"/>
    <property type="match status" value="1"/>
</dbReference>
<dbReference type="EMBL" id="NWUJ01000014">
    <property type="protein sequence ID" value="PFH31712.1"/>
    <property type="molecule type" value="Genomic_DNA"/>
</dbReference>
<keyword evidence="4" id="KW-0804">Transcription</keyword>
<evidence type="ECO:0000313" key="9">
    <source>
        <dbReference type="Proteomes" id="UP000224006"/>
    </source>
</evidence>
<feature type="domain" description="TAF6 C-terminal HEAT repeat" evidence="7">
    <location>
        <begin position="457"/>
        <end position="686"/>
    </location>
</feature>
<feature type="compositionally biased region" description="Pro residues" evidence="6">
    <location>
        <begin position="1"/>
        <end position="11"/>
    </location>
</feature>
<name>A0A2A9M8J7_BESBE</name>
<accession>A0A2A9M8J7</accession>
<feature type="region of interest" description="Disordered" evidence="6">
    <location>
        <begin position="1"/>
        <end position="26"/>
    </location>
</feature>
<feature type="region of interest" description="Disordered" evidence="6">
    <location>
        <begin position="75"/>
        <end position="98"/>
    </location>
</feature>
<dbReference type="InterPro" id="IPR037796">
    <property type="entry name" value="TAF6"/>
</dbReference>
<evidence type="ECO:0000256" key="4">
    <source>
        <dbReference type="ARBA" id="ARBA00023163"/>
    </source>
</evidence>
<evidence type="ECO:0000256" key="3">
    <source>
        <dbReference type="ARBA" id="ARBA00023015"/>
    </source>
</evidence>
<dbReference type="OrthoDB" id="361039at2759"/>
<evidence type="ECO:0000256" key="2">
    <source>
        <dbReference type="ARBA" id="ARBA00007688"/>
    </source>
</evidence>
<sequence length="953" mass="102898">MAVASPPPPPSSAGRPDSPSVSFAVPPSSFPLSGASQFAPADPSSFAHTLPTSSLMTSHVLSIARTHGYCSAPVAAAGAQGPGPRGLAGDRGDRRPGERAEKLEHILALQETLVKPGAAKVIGSMVQFRLMQVIKTAKKLMEQSARVAQEGVLTVGDVQEAMSMLNMPPLLWYSGPSTYRFVTGARPLGQEAFRLVRRETLRPFEGPSALGASASVASASGASRPPAEGACAGAMNAAVGVEGMLPRGEARRENAAGASSLAASMSSAPASSRLLDLIYADLKLPAPREEGIGIHWMAVAGRVPLVPQNLVSVSRADGQEPERRRREKPRREEEDGARPRWALTMQIYDGERRKRPRAGDSENGEEPAPRSSEADDDAKTDALEGERRWRQERRRKRLEERRKHRGGGAANGEDERSSGASTDDDSEEDERWRDQATRSPSWPLSLERILIAPRLCHALGKEHQQFLQAVRDALQAGMEEKHGIDYERNFRKMLKIVSSIPGLEQLLPCLARFFSVELSACLHLPHRATLLLHLAEAILENPHLSLHSHVHQFLLPLLECLLRPLPLTSPSTSALAPEKPAPRHAAPSALFSDPALAAPGASLAAAFFPFTPQQLELRRKAAALLGAFLRRARMQREHMEGVEAAILLQLKRHLLHPQSSLETVLGAVWGILALGRPAFLLLLFPVLPLLLHTLERVRSLGELQMIAASAGLRMKSTDAASSQGDEREGDRAASSGVFAETLQLKSRDFALLQQHQDLAALRMLLIDQLLLTLLSCVYDELSVQLTAATSGAAAILLPGEETSKSLGIAAPALLQLMLVLYDESRSLNDAYTPFVAAALHRAVSSRLPSFCGLSRGCASTPAGSFTPEKEKLRQESLAPSEKRKRAVRDFVAGRVLPALQRMELSLDAEPRGDAKPRGEKEGPNGAPELPGEGTRAVSESLYTGGDYLLAWTI</sequence>
<feature type="compositionally biased region" description="Basic and acidic residues" evidence="6">
    <location>
        <begin position="88"/>
        <end position="98"/>
    </location>
</feature>
<keyword evidence="9" id="KW-1185">Reference proteome</keyword>
<feature type="region of interest" description="Disordered" evidence="6">
    <location>
        <begin position="311"/>
        <end position="438"/>
    </location>
</feature>